<protein>
    <recommendedName>
        <fullName evidence="9">Glycosyltransferase RgtA/B/C/D-like domain-containing protein</fullName>
    </recommendedName>
</protein>
<dbReference type="PANTHER" id="PTHR33908">
    <property type="entry name" value="MANNOSYLTRANSFERASE YKCB-RELATED"/>
    <property type="match status" value="1"/>
</dbReference>
<feature type="transmembrane region" description="Helical" evidence="8">
    <location>
        <begin position="332"/>
        <end position="351"/>
    </location>
</feature>
<accession>A0A2M7U1P2</accession>
<keyword evidence="4" id="KW-0808">Transferase</keyword>
<evidence type="ECO:0000256" key="1">
    <source>
        <dbReference type="ARBA" id="ARBA00004651"/>
    </source>
</evidence>
<evidence type="ECO:0000256" key="4">
    <source>
        <dbReference type="ARBA" id="ARBA00022679"/>
    </source>
</evidence>
<evidence type="ECO:0000256" key="5">
    <source>
        <dbReference type="ARBA" id="ARBA00022692"/>
    </source>
</evidence>
<evidence type="ECO:0000259" key="9">
    <source>
        <dbReference type="Pfam" id="PF13231"/>
    </source>
</evidence>
<feature type="transmembrane region" description="Helical" evidence="8">
    <location>
        <begin position="74"/>
        <end position="90"/>
    </location>
</feature>
<dbReference type="GO" id="GO:0009103">
    <property type="term" value="P:lipopolysaccharide biosynthetic process"/>
    <property type="evidence" value="ECO:0007669"/>
    <property type="project" value="UniProtKB-ARBA"/>
</dbReference>
<feature type="transmembrane region" description="Helical" evidence="8">
    <location>
        <begin position="172"/>
        <end position="203"/>
    </location>
</feature>
<evidence type="ECO:0000313" key="10">
    <source>
        <dbReference type="EMBL" id="PIZ64004.1"/>
    </source>
</evidence>
<feature type="transmembrane region" description="Helical" evidence="8">
    <location>
        <begin position="12"/>
        <end position="28"/>
    </location>
</feature>
<reference evidence="11" key="1">
    <citation type="submission" date="2017-09" db="EMBL/GenBank/DDBJ databases">
        <title>Depth-based differentiation of microbial function through sediment-hosted aquifers and enrichment of novel symbionts in the deep terrestrial subsurface.</title>
        <authorList>
            <person name="Probst A.J."/>
            <person name="Ladd B."/>
            <person name="Jarett J.K."/>
            <person name="Geller-Mcgrath D.E."/>
            <person name="Sieber C.M.K."/>
            <person name="Emerson J.B."/>
            <person name="Anantharaman K."/>
            <person name="Thomas B.C."/>
            <person name="Malmstrom R."/>
            <person name="Stieglmeier M."/>
            <person name="Klingl A."/>
            <person name="Woyke T."/>
            <person name="Ryan C.M."/>
            <person name="Banfield J.F."/>
        </authorList>
    </citation>
    <scope>NUCLEOTIDE SEQUENCE [LARGE SCALE GENOMIC DNA]</scope>
</reference>
<dbReference type="EMBL" id="PFOB01000005">
    <property type="protein sequence ID" value="PIZ64004.1"/>
    <property type="molecule type" value="Genomic_DNA"/>
</dbReference>
<comment type="subcellular location">
    <subcellularLocation>
        <location evidence="1">Cell membrane</location>
        <topology evidence="1">Multi-pass membrane protein</topology>
    </subcellularLocation>
</comment>
<dbReference type="AlphaFoldDB" id="A0A2M7U1P2"/>
<sequence length="542" mass="62640">MKYLKSILNNKELVIVAIFVLISAFLHLRQNGFPCINSDEASFAYNAFSISETGRDEYGSLFPSRFLAFGENKLPVTIYSIVPFISLFGLNDITVRLPFILLGIIAPILFYILSKKLFGNTKIALIAAFLASISPWIQILARHIHEDTIMLAIAIGMIILLAKLHDQFKMKTIIFLAALTGIGLFTYHIGKFLAVFVLFWIIFLGIQQKSSFKKIATYSLIALIPMMLFFVTELMHPSTRVGNLVFTSNQGFALQIEELRKEHDVRALHNKLTQSVSIVTNQYLSYFSPEFLVTEGDTNLRFGEKGISPITSIEYLFVFIGMYFLFQRQEKYRFLITSLLLTAPLTATLSWQTQSLTRSYLMIIPLISIASYGLFHSAFAVKQKYRLTYFFLIMLALLYFTFFSWDYYFNHYTKHPDVSTSWQCGYKEMSEIVQKNYDNYERIIVSKKLGQPYIFMLYNLKFSPKEYQKQARLTELDEYGFGQIEKFDKFQFVFSSPSPNREKTLYIGLPEDFNGTGISPNEVEHVIVNNKEVFWIYPKSTR</sequence>
<feature type="transmembrane region" description="Helical" evidence="8">
    <location>
        <begin position="120"/>
        <end position="141"/>
    </location>
</feature>
<feature type="transmembrane region" description="Helical" evidence="8">
    <location>
        <begin position="215"/>
        <end position="235"/>
    </location>
</feature>
<feature type="transmembrane region" description="Helical" evidence="8">
    <location>
        <begin position="148"/>
        <end position="166"/>
    </location>
</feature>
<dbReference type="Pfam" id="PF13231">
    <property type="entry name" value="PMT_2"/>
    <property type="match status" value="1"/>
</dbReference>
<keyword evidence="5 8" id="KW-0812">Transmembrane</keyword>
<comment type="caution">
    <text evidence="10">The sequence shown here is derived from an EMBL/GenBank/DDBJ whole genome shotgun (WGS) entry which is preliminary data.</text>
</comment>
<proteinExistence type="predicted"/>
<dbReference type="PANTHER" id="PTHR33908:SF11">
    <property type="entry name" value="MEMBRANE PROTEIN"/>
    <property type="match status" value="1"/>
</dbReference>
<feature type="transmembrane region" description="Helical" evidence="8">
    <location>
        <begin position="357"/>
        <end position="375"/>
    </location>
</feature>
<name>A0A2M7U1P2_9BACT</name>
<dbReference type="InterPro" id="IPR050297">
    <property type="entry name" value="LipidA_mod_glycosyltrf_83"/>
</dbReference>
<feature type="transmembrane region" description="Helical" evidence="8">
    <location>
        <begin position="97"/>
        <end position="114"/>
    </location>
</feature>
<dbReference type="GO" id="GO:0016763">
    <property type="term" value="F:pentosyltransferase activity"/>
    <property type="evidence" value="ECO:0007669"/>
    <property type="project" value="TreeGrafter"/>
</dbReference>
<feature type="transmembrane region" description="Helical" evidence="8">
    <location>
        <begin position="306"/>
        <end position="325"/>
    </location>
</feature>
<feature type="transmembrane region" description="Helical" evidence="8">
    <location>
        <begin position="387"/>
        <end position="408"/>
    </location>
</feature>
<dbReference type="Proteomes" id="UP000228503">
    <property type="component" value="Unassembled WGS sequence"/>
</dbReference>
<organism evidence="10 11">
    <name type="scientific">Candidatus Roizmanbacteria bacterium CG_4_10_14_0_2_um_filter_39_13</name>
    <dbReference type="NCBI Taxonomy" id="1974825"/>
    <lineage>
        <taxon>Bacteria</taxon>
        <taxon>Candidatus Roizmaniibacteriota</taxon>
    </lineage>
</organism>
<dbReference type="InterPro" id="IPR038731">
    <property type="entry name" value="RgtA/B/C-like"/>
</dbReference>
<evidence type="ECO:0000313" key="11">
    <source>
        <dbReference type="Proteomes" id="UP000228503"/>
    </source>
</evidence>
<keyword evidence="7 8" id="KW-0472">Membrane</keyword>
<evidence type="ECO:0000256" key="3">
    <source>
        <dbReference type="ARBA" id="ARBA00022676"/>
    </source>
</evidence>
<gene>
    <name evidence="10" type="ORF">COY16_00340</name>
</gene>
<evidence type="ECO:0000256" key="2">
    <source>
        <dbReference type="ARBA" id="ARBA00022475"/>
    </source>
</evidence>
<evidence type="ECO:0000256" key="8">
    <source>
        <dbReference type="SAM" id="Phobius"/>
    </source>
</evidence>
<keyword evidence="3" id="KW-0328">Glycosyltransferase</keyword>
<dbReference type="GO" id="GO:0005886">
    <property type="term" value="C:plasma membrane"/>
    <property type="evidence" value="ECO:0007669"/>
    <property type="project" value="UniProtKB-SubCell"/>
</dbReference>
<keyword evidence="6 8" id="KW-1133">Transmembrane helix</keyword>
<keyword evidence="2" id="KW-1003">Cell membrane</keyword>
<evidence type="ECO:0000256" key="6">
    <source>
        <dbReference type="ARBA" id="ARBA00022989"/>
    </source>
</evidence>
<feature type="domain" description="Glycosyltransferase RgtA/B/C/D-like" evidence="9">
    <location>
        <begin position="75"/>
        <end position="229"/>
    </location>
</feature>
<evidence type="ECO:0000256" key="7">
    <source>
        <dbReference type="ARBA" id="ARBA00023136"/>
    </source>
</evidence>